<sequence length="283" mass="33253">MFMVKQGMGEPKPHSSKRERPSRLHTFKFTGESFDERLSSSVKNRTPRAFLATPDRLEELAANVVDKMKIPSEIFWTKRCVQNFISTLGFLTYPNAFVENMVTGRALVIVDAAALVKMNIQDFDDIKTITKAVRELYEIENIQYQRCVALPPRYPLTHWKFYVRLTGPKYQNCRPSDLFRKMALINELPKNESHWTQLENYLKHKHRKDIVRVGYTPRYRLYTGDRPYLKKYTRSDTEVECNCMPPCECRWTEPQLRKPWVLSCLSKLNKLEFSGETSIIPTQ</sequence>
<feature type="domain" description="SAM" evidence="2">
    <location>
        <begin position="76"/>
        <end position="139"/>
    </location>
</feature>
<dbReference type="AlphaFoldDB" id="A0A7R8UV72"/>
<proteinExistence type="predicted"/>
<dbReference type="InterPro" id="IPR013761">
    <property type="entry name" value="SAM/pointed_sf"/>
</dbReference>
<evidence type="ECO:0000313" key="3">
    <source>
        <dbReference type="EMBL" id="CAD7087552.1"/>
    </source>
</evidence>
<feature type="compositionally biased region" description="Basic and acidic residues" evidence="1">
    <location>
        <begin position="11"/>
        <end position="22"/>
    </location>
</feature>
<dbReference type="PANTHER" id="PTHR46829:SF1">
    <property type="entry name" value="STERILE ALPHA MOTIF DOMAIN-CONTAINING PROTEIN 15"/>
    <property type="match status" value="1"/>
</dbReference>
<dbReference type="InParanoid" id="A0A7R8UV72"/>
<evidence type="ECO:0000313" key="4">
    <source>
        <dbReference type="Proteomes" id="UP000594454"/>
    </source>
</evidence>
<dbReference type="PROSITE" id="PS50105">
    <property type="entry name" value="SAM_DOMAIN"/>
    <property type="match status" value="1"/>
</dbReference>
<evidence type="ECO:0000259" key="2">
    <source>
        <dbReference type="PROSITE" id="PS50105"/>
    </source>
</evidence>
<dbReference type="InterPro" id="IPR001660">
    <property type="entry name" value="SAM"/>
</dbReference>
<name>A0A7R8UV72_HERIL</name>
<evidence type="ECO:0000256" key="1">
    <source>
        <dbReference type="SAM" id="MobiDB-lite"/>
    </source>
</evidence>
<dbReference type="Gene3D" id="1.10.150.50">
    <property type="entry name" value="Transcription Factor, Ets-1"/>
    <property type="match status" value="1"/>
</dbReference>
<organism evidence="3 4">
    <name type="scientific">Hermetia illucens</name>
    <name type="common">Black soldier fly</name>
    <dbReference type="NCBI Taxonomy" id="343691"/>
    <lineage>
        <taxon>Eukaryota</taxon>
        <taxon>Metazoa</taxon>
        <taxon>Ecdysozoa</taxon>
        <taxon>Arthropoda</taxon>
        <taxon>Hexapoda</taxon>
        <taxon>Insecta</taxon>
        <taxon>Pterygota</taxon>
        <taxon>Neoptera</taxon>
        <taxon>Endopterygota</taxon>
        <taxon>Diptera</taxon>
        <taxon>Brachycera</taxon>
        <taxon>Stratiomyomorpha</taxon>
        <taxon>Stratiomyidae</taxon>
        <taxon>Hermetiinae</taxon>
        <taxon>Hermetia</taxon>
    </lineage>
</organism>
<gene>
    <name evidence="3" type="ORF">HERILL_LOCUS10252</name>
</gene>
<dbReference type="Pfam" id="PF00536">
    <property type="entry name" value="SAM_1"/>
    <property type="match status" value="1"/>
</dbReference>
<keyword evidence="4" id="KW-1185">Reference proteome</keyword>
<dbReference type="OrthoDB" id="6133291at2759"/>
<protein>
    <recommendedName>
        <fullName evidence="2">SAM domain-containing protein</fullName>
    </recommendedName>
</protein>
<dbReference type="PANTHER" id="PTHR46829">
    <property type="entry name" value="STERILE ALPHA MOTIF DOMAIN-CONTAINING PROTEIN 15"/>
    <property type="match status" value="1"/>
</dbReference>
<dbReference type="EMBL" id="LR899012">
    <property type="protein sequence ID" value="CAD7087552.1"/>
    <property type="molecule type" value="Genomic_DNA"/>
</dbReference>
<feature type="region of interest" description="Disordered" evidence="1">
    <location>
        <begin position="1"/>
        <end position="22"/>
    </location>
</feature>
<reference evidence="3 4" key="1">
    <citation type="submission" date="2020-11" db="EMBL/GenBank/DDBJ databases">
        <authorList>
            <person name="Wallbank WR R."/>
            <person name="Pardo Diaz C."/>
            <person name="Kozak K."/>
            <person name="Martin S."/>
            <person name="Jiggins C."/>
            <person name="Moest M."/>
            <person name="Warren A I."/>
            <person name="Generalovic N T."/>
            <person name="Byers J.R.P. K."/>
            <person name="Montejo-Kovacevich G."/>
            <person name="Yen C E."/>
        </authorList>
    </citation>
    <scope>NUCLEOTIDE SEQUENCE [LARGE SCALE GENOMIC DNA]</scope>
</reference>
<accession>A0A7R8UV72</accession>
<dbReference type="Proteomes" id="UP000594454">
    <property type="component" value="Chromosome 4"/>
</dbReference>
<dbReference type="SUPFAM" id="SSF47769">
    <property type="entry name" value="SAM/Pointed domain"/>
    <property type="match status" value="1"/>
</dbReference>